<reference evidence="2" key="1">
    <citation type="submission" date="2021-01" db="EMBL/GenBank/DDBJ databases">
        <authorList>
            <person name="Corre E."/>
            <person name="Pelletier E."/>
            <person name="Niang G."/>
            <person name="Scheremetjew M."/>
            <person name="Finn R."/>
            <person name="Kale V."/>
            <person name="Holt S."/>
            <person name="Cochrane G."/>
            <person name="Meng A."/>
            <person name="Brown T."/>
            <person name="Cohen L."/>
        </authorList>
    </citation>
    <scope>NUCLEOTIDE SEQUENCE</scope>
    <source>
        <strain evidence="2">CCMP2078</strain>
    </source>
</reference>
<proteinExistence type="predicted"/>
<evidence type="ECO:0000313" key="2">
    <source>
        <dbReference type="EMBL" id="CAD8252816.1"/>
    </source>
</evidence>
<keyword evidence="1" id="KW-1133">Transmembrane helix</keyword>
<name>A0A7R9Y8K7_9STRA</name>
<feature type="transmembrane region" description="Helical" evidence="1">
    <location>
        <begin position="16"/>
        <end position="38"/>
    </location>
</feature>
<sequence length="99" mass="11237">MLCRRPLQDEADLGSLLGVALLMMLMMIMMMMTIMMMIMMIMTCDHLITALCNVCQCTISFGVQVRFIGDLCLRRHRCSLVHHLNAAVSLTCKRVLWAA</sequence>
<dbReference type="AlphaFoldDB" id="A0A7R9Y8K7"/>
<keyword evidence="1" id="KW-0812">Transmembrane</keyword>
<accession>A0A7R9Y8K7</accession>
<keyword evidence="1" id="KW-0472">Membrane</keyword>
<protein>
    <submittedName>
        <fullName evidence="2">Uncharacterized protein</fullName>
    </submittedName>
</protein>
<dbReference type="EMBL" id="HBEA01003106">
    <property type="protein sequence ID" value="CAD8252816.1"/>
    <property type="molecule type" value="Transcribed_RNA"/>
</dbReference>
<gene>
    <name evidence="2" type="ORF">PPYR1160_LOCUS2308</name>
</gene>
<evidence type="ECO:0000256" key="1">
    <source>
        <dbReference type="SAM" id="Phobius"/>
    </source>
</evidence>
<organism evidence="2">
    <name type="scientific">Pinguiococcus pyrenoidosus</name>
    <dbReference type="NCBI Taxonomy" id="172671"/>
    <lineage>
        <taxon>Eukaryota</taxon>
        <taxon>Sar</taxon>
        <taxon>Stramenopiles</taxon>
        <taxon>Ochrophyta</taxon>
        <taxon>Pinguiophyceae</taxon>
        <taxon>Pinguiochrysidales</taxon>
        <taxon>Pinguiochrysidaceae</taxon>
        <taxon>Pinguiococcus</taxon>
    </lineage>
</organism>